<feature type="domain" description="Microcin J25-processing protein McjB C-terminal" evidence="2">
    <location>
        <begin position="30"/>
        <end position="135"/>
    </location>
</feature>
<feature type="transmembrane region" description="Helical" evidence="1">
    <location>
        <begin position="14"/>
        <end position="34"/>
    </location>
</feature>
<dbReference type="InterPro" id="IPR053521">
    <property type="entry name" value="McjB-like"/>
</dbReference>
<evidence type="ECO:0000313" key="3">
    <source>
        <dbReference type="EMBL" id="MDS1269064.1"/>
    </source>
</evidence>
<name>A0ABU2H2G6_9ACTN</name>
<accession>A0ABU2H2G6</accession>
<keyword evidence="1" id="KW-0472">Membrane</keyword>
<dbReference type="Pfam" id="PF13471">
    <property type="entry name" value="Transglut_core3"/>
    <property type="match status" value="1"/>
</dbReference>
<evidence type="ECO:0000313" key="4">
    <source>
        <dbReference type="Proteomes" id="UP001250214"/>
    </source>
</evidence>
<evidence type="ECO:0000256" key="1">
    <source>
        <dbReference type="SAM" id="Phobius"/>
    </source>
</evidence>
<evidence type="ECO:0000259" key="2">
    <source>
        <dbReference type="Pfam" id="PF13471"/>
    </source>
</evidence>
<gene>
    <name evidence="3" type="ORF">RIF23_02005</name>
</gene>
<keyword evidence="4" id="KW-1185">Reference proteome</keyword>
<keyword evidence="1" id="KW-1133">Transmembrane helix</keyword>
<reference evidence="4" key="1">
    <citation type="submission" date="2023-07" db="EMBL/GenBank/DDBJ databases">
        <title>Novel species in the genus Lipingzhangella isolated from Sambhar Salt Lake.</title>
        <authorList>
            <person name="Jiya N."/>
            <person name="Kajale S."/>
            <person name="Sharma A."/>
        </authorList>
    </citation>
    <scope>NUCLEOTIDE SEQUENCE [LARGE SCALE GENOMIC DNA]</scope>
    <source>
        <strain evidence="4">LS1_29</strain>
    </source>
</reference>
<proteinExistence type="predicted"/>
<dbReference type="EMBL" id="JAVLVT010000001">
    <property type="protein sequence ID" value="MDS1269064.1"/>
    <property type="molecule type" value="Genomic_DNA"/>
</dbReference>
<sequence length="137" mass="14956">MTEPDPTGLPTPRIGDWVTAVAGVATALVVLRLLPLHRTLALVRLLRRTSRAPAGRLAALRSAQACRRIARRFPGRTACLDVSLATVVTTALRWRSVSWCIGCRFSPCQSHAWVEVRGVPVAEPVLTTTPFHVTVRV</sequence>
<dbReference type="InterPro" id="IPR032708">
    <property type="entry name" value="McjB_C"/>
</dbReference>
<keyword evidence="1" id="KW-0812">Transmembrane</keyword>
<comment type="caution">
    <text evidence="3">The sequence shown here is derived from an EMBL/GenBank/DDBJ whole genome shotgun (WGS) entry which is preliminary data.</text>
</comment>
<dbReference type="NCBIfam" id="NF033537">
    <property type="entry name" value="lasso_biosyn_B2"/>
    <property type="match status" value="1"/>
</dbReference>
<dbReference type="RefSeq" id="WP_310910578.1">
    <property type="nucleotide sequence ID" value="NZ_JAVLVT010000001.1"/>
</dbReference>
<protein>
    <submittedName>
        <fullName evidence="3">Lasso peptide biosynthesis B2 protein</fullName>
    </submittedName>
</protein>
<organism evidence="3 4">
    <name type="scientific">Lipingzhangella rawalii</name>
    <dbReference type="NCBI Taxonomy" id="2055835"/>
    <lineage>
        <taxon>Bacteria</taxon>
        <taxon>Bacillati</taxon>
        <taxon>Actinomycetota</taxon>
        <taxon>Actinomycetes</taxon>
        <taxon>Streptosporangiales</taxon>
        <taxon>Nocardiopsidaceae</taxon>
        <taxon>Lipingzhangella</taxon>
    </lineage>
</organism>
<dbReference type="Proteomes" id="UP001250214">
    <property type="component" value="Unassembled WGS sequence"/>
</dbReference>